<sequence>MVRPKRGSKYSKQYIKRTNTKIFVLGNASDAVCDQMMRHDPKFATFHGAYLNKNVEFNLQNTFLEEETEEQMYKVFAHVSLTRDPRVTRDMVLKEV</sequence>
<dbReference type="InterPro" id="IPR021842">
    <property type="entry name" value="DUF3435"/>
</dbReference>
<organism evidence="1 2">
    <name type="scientific">Colletotrichum spaethianum</name>
    <dbReference type="NCBI Taxonomy" id="700344"/>
    <lineage>
        <taxon>Eukaryota</taxon>
        <taxon>Fungi</taxon>
        <taxon>Dikarya</taxon>
        <taxon>Ascomycota</taxon>
        <taxon>Pezizomycotina</taxon>
        <taxon>Sordariomycetes</taxon>
        <taxon>Hypocreomycetidae</taxon>
        <taxon>Glomerellales</taxon>
        <taxon>Glomerellaceae</taxon>
        <taxon>Colletotrichum</taxon>
        <taxon>Colletotrichum spaethianum species complex</taxon>
    </lineage>
</organism>
<name>A0AA37UTE8_9PEZI</name>
<reference evidence="1 2" key="1">
    <citation type="submission" date="2022-03" db="EMBL/GenBank/DDBJ databases">
        <title>Genome data of Colletotrichum spp.</title>
        <authorList>
            <person name="Utami Y.D."/>
            <person name="Hiruma K."/>
        </authorList>
    </citation>
    <scope>NUCLEOTIDE SEQUENCE [LARGE SCALE GENOMIC DNA]</scope>
    <source>
        <strain evidence="1 2">MAFF 239500</strain>
    </source>
</reference>
<comment type="caution">
    <text evidence="1">The sequence shown here is derived from an EMBL/GenBank/DDBJ whole genome shotgun (WGS) entry which is preliminary data.</text>
</comment>
<dbReference type="PANTHER" id="PTHR37535">
    <property type="entry name" value="FLUG DOMAIN PROTEIN"/>
    <property type="match status" value="1"/>
</dbReference>
<dbReference type="GeneID" id="73332766"/>
<dbReference type="Pfam" id="PF11917">
    <property type="entry name" value="DUF3435"/>
    <property type="match status" value="1"/>
</dbReference>
<dbReference type="EMBL" id="BQXU01000054">
    <property type="protein sequence ID" value="GKT51783.1"/>
    <property type="molecule type" value="Genomic_DNA"/>
</dbReference>
<proteinExistence type="predicted"/>
<dbReference type="RefSeq" id="XP_049134133.1">
    <property type="nucleotide sequence ID" value="XM_049278176.1"/>
</dbReference>
<keyword evidence="2" id="KW-1185">Reference proteome</keyword>
<gene>
    <name evidence="1" type="ORF">ColSpa_11964</name>
</gene>
<dbReference type="AlphaFoldDB" id="A0AA37UTE8"/>
<dbReference type="Proteomes" id="UP001055115">
    <property type="component" value="Unassembled WGS sequence"/>
</dbReference>
<dbReference type="PANTHER" id="PTHR37535:SF4">
    <property type="entry name" value="FLUG DOMAIN-CONTAINING PROTEIN"/>
    <property type="match status" value="1"/>
</dbReference>
<protein>
    <submittedName>
        <fullName evidence="1">Uncharacterized protein</fullName>
    </submittedName>
</protein>
<evidence type="ECO:0000313" key="2">
    <source>
        <dbReference type="Proteomes" id="UP001055115"/>
    </source>
</evidence>
<accession>A0AA37UTE8</accession>
<evidence type="ECO:0000313" key="1">
    <source>
        <dbReference type="EMBL" id="GKT51783.1"/>
    </source>
</evidence>